<evidence type="ECO:0000256" key="2">
    <source>
        <dbReference type="ARBA" id="ARBA00022803"/>
    </source>
</evidence>
<accession>A0ABU7ZRK1</accession>
<keyword evidence="2 3" id="KW-0802">TPR repeat</keyword>
<keyword evidence="5" id="KW-1185">Reference proteome</keyword>
<evidence type="ECO:0000256" key="1">
    <source>
        <dbReference type="ARBA" id="ARBA00022737"/>
    </source>
</evidence>
<dbReference type="InterPro" id="IPR014596">
    <property type="entry name" value="UCP035836"/>
</dbReference>
<dbReference type="SUPFAM" id="SSF48452">
    <property type="entry name" value="TPR-like"/>
    <property type="match status" value="1"/>
</dbReference>
<dbReference type="InterPro" id="IPR052346">
    <property type="entry name" value="O-mannosyl-transferase_TMTC"/>
</dbReference>
<dbReference type="PIRSF" id="PIRSF035836">
    <property type="entry name" value="UCP035836"/>
    <property type="match status" value="1"/>
</dbReference>
<sequence length="269" mass="29089">MEQAEKLRTRHRAAKAGRIAMTALAVILVAGCNSTRQQTSTNSSATSAAYVQPGSAEAMREVSAWSSAYQRNPDDRQVIIGFANALRRNGQTEQAMAVLRTAIIKHGSDREIASAYGKILAMNGNLQEALNVLQNAQTPATPDWRLLSAEGAVHDQMGNPQRARALYNQALKIVPEEPTVLNNLGLSFLLAGQAPDAEYYLRRAAASPRADSRIRQNLALALGLQGKFAEAQQVALNELDPQQAEANIAYLRAVLAAQNPRRGNPPRQG</sequence>
<dbReference type="InterPro" id="IPR011990">
    <property type="entry name" value="TPR-like_helical_dom_sf"/>
</dbReference>
<protein>
    <submittedName>
        <fullName evidence="4">Tetratricopeptide repeat protein</fullName>
    </submittedName>
</protein>
<dbReference type="Gene3D" id="1.25.40.10">
    <property type="entry name" value="Tetratricopeptide repeat domain"/>
    <property type="match status" value="1"/>
</dbReference>
<dbReference type="Proteomes" id="UP001380822">
    <property type="component" value="Unassembled WGS sequence"/>
</dbReference>
<reference evidence="4 5" key="1">
    <citation type="submission" date="2024-02" db="EMBL/GenBank/DDBJ databases">
        <title>A new putative Pannonibacter species isolated from two cases of bloodstream infections in paediatric patients.</title>
        <authorList>
            <person name="Castellana S."/>
            <person name="De Laurentiis V."/>
            <person name="Grassi M."/>
            <person name="De Leonardis F."/>
            <person name="Mosca A."/>
            <person name="De Carlo C."/>
            <person name="Sparapano E."/>
            <person name="Ronga L."/>
            <person name="Santacroce L."/>
            <person name="Chironna M."/>
            <person name="De Robertis A."/>
            <person name="Bianco A."/>
            <person name="Del Sambro L."/>
            <person name="Capozzi L."/>
            <person name="Parisi A."/>
        </authorList>
    </citation>
    <scope>NUCLEOTIDE SEQUENCE [LARGE SCALE GENOMIC DNA]</scope>
    <source>
        <strain evidence="4 5">Pt2</strain>
    </source>
</reference>
<dbReference type="EMBL" id="JBAKBE010000009">
    <property type="protein sequence ID" value="MEH0097651.1"/>
    <property type="molecule type" value="Genomic_DNA"/>
</dbReference>
<dbReference type="SMART" id="SM00028">
    <property type="entry name" value="TPR"/>
    <property type="match status" value="3"/>
</dbReference>
<organism evidence="4 5">
    <name type="scientific">Pannonibacter anstelovis</name>
    <dbReference type="NCBI Taxonomy" id="3121537"/>
    <lineage>
        <taxon>Bacteria</taxon>
        <taxon>Pseudomonadati</taxon>
        <taxon>Pseudomonadota</taxon>
        <taxon>Alphaproteobacteria</taxon>
        <taxon>Hyphomicrobiales</taxon>
        <taxon>Stappiaceae</taxon>
        <taxon>Pannonibacter</taxon>
    </lineage>
</organism>
<dbReference type="PROSITE" id="PS51257">
    <property type="entry name" value="PROKAR_LIPOPROTEIN"/>
    <property type="match status" value="1"/>
</dbReference>
<comment type="caution">
    <text evidence="4">The sequence shown here is derived from an EMBL/GenBank/DDBJ whole genome shotgun (WGS) entry which is preliminary data.</text>
</comment>
<dbReference type="PANTHER" id="PTHR44227:SF3">
    <property type="entry name" value="PROTEIN O-MANNOSYL-TRANSFERASE TMTC4"/>
    <property type="match status" value="1"/>
</dbReference>
<evidence type="ECO:0000313" key="5">
    <source>
        <dbReference type="Proteomes" id="UP001380822"/>
    </source>
</evidence>
<dbReference type="PANTHER" id="PTHR44227">
    <property type="match status" value="1"/>
</dbReference>
<evidence type="ECO:0000313" key="4">
    <source>
        <dbReference type="EMBL" id="MEH0097651.1"/>
    </source>
</evidence>
<dbReference type="PROSITE" id="PS50005">
    <property type="entry name" value="TPR"/>
    <property type="match status" value="1"/>
</dbReference>
<dbReference type="RefSeq" id="WP_334252255.1">
    <property type="nucleotide sequence ID" value="NZ_JBAKBE010000009.1"/>
</dbReference>
<dbReference type="Pfam" id="PF14559">
    <property type="entry name" value="TPR_19"/>
    <property type="match status" value="1"/>
</dbReference>
<dbReference type="Pfam" id="PF13432">
    <property type="entry name" value="TPR_16"/>
    <property type="match status" value="1"/>
</dbReference>
<evidence type="ECO:0000256" key="3">
    <source>
        <dbReference type="PROSITE-ProRule" id="PRU00339"/>
    </source>
</evidence>
<dbReference type="InterPro" id="IPR019734">
    <property type="entry name" value="TPR_rpt"/>
</dbReference>
<name>A0ABU7ZRK1_9HYPH</name>
<feature type="repeat" description="TPR" evidence="3">
    <location>
        <begin position="144"/>
        <end position="177"/>
    </location>
</feature>
<gene>
    <name evidence="4" type="ORF">V6L76_15420</name>
</gene>
<keyword evidence="1" id="KW-0677">Repeat</keyword>
<proteinExistence type="predicted"/>